<dbReference type="NCBIfam" id="TIGR00229">
    <property type="entry name" value="sensory_box"/>
    <property type="match status" value="1"/>
</dbReference>
<dbReference type="CDD" id="cd00130">
    <property type="entry name" value="PAS"/>
    <property type="match status" value="1"/>
</dbReference>
<feature type="transmembrane region" description="Helical" evidence="1">
    <location>
        <begin position="12"/>
        <end position="35"/>
    </location>
</feature>
<organism evidence="3 4">
    <name type="scientific">Candidatus Manganitrophus noduliformans</name>
    <dbReference type="NCBI Taxonomy" id="2606439"/>
    <lineage>
        <taxon>Bacteria</taxon>
        <taxon>Pseudomonadati</taxon>
        <taxon>Nitrospirota</taxon>
        <taxon>Nitrospiria</taxon>
        <taxon>Candidatus Troglogloeales</taxon>
        <taxon>Candidatus Manganitrophaceae</taxon>
        <taxon>Candidatus Manganitrophus</taxon>
    </lineage>
</organism>
<feature type="transmembrane region" description="Helical" evidence="1">
    <location>
        <begin position="145"/>
        <end position="164"/>
    </location>
</feature>
<accession>A0A7X6IC11</accession>
<dbReference type="PROSITE" id="PS50112">
    <property type="entry name" value="PAS"/>
    <property type="match status" value="1"/>
</dbReference>
<keyword evidence="4" id="KW-1185">Reference proteome</keyword>
<evidence type="ECO:0000256" key="1">
    <source>
        <dbReference type="SAM" id="Phobius"/>
    </source>
</evidence>
<feature type="transmembrane region" description="Helical" evidence="1">
    <location>
        <begin position="207"/>
        <end position="226"/>
    </location>
</feature>
<dbReference type="RefSeq" id="WP_168061232.1">
    <property type="nucleotide sequence ID" value="NZ_VTOW01000003.1"/>
</dbReference>
<dbReference type="SMART" id="SM00091">
    <property type="entry name" value="PAS"/>
    <property type="match status" value="1"/>
</dbReference>
<protein>
    <submittedName>
        <fullName evidence="3">PAS domain S-box protein</fullName>
    </submittedName>
</protein>
<dbReference type="Pfam" id="PF13426">
    <property type="entry name" value="PAS_9"/>
    <property type="match status" value="1"/>
</dbReference>
<comment type="caution">
    <text evidence="3">The sequence shown here is derived from an EMBL/GenBank/DDBJ whole genome shotgun (WGS) entry which is preliminary data.</text>
</comment>
<sequence length="359" mass="40692">MFAQLFTPTQYFFNVYAIPVFAAAAATFLFGAAVLIHERGSRVGRLFSYMTFTGGVWLFSFSWMYSAVAEDVALVWAKAGYLAVTFLPSFIYDFSIVSLHLECQRRVWRWIIWSFSVLFALSVLLSDFLVEGVYDYWWGYYPKVAWLSIPFLLFFFGIMFLSLWEYDGQFRNAVPSVHRERTKSFLKAFGVGYFASFDFLANYGVPLYPFGYIPIFIFFLIMAKTIRRYRLIDMSPGLTADQIVSPTADLLIVCDAEGTIQRVNRTTCATLGYSERELIGKPVGSLAWRSSGLEERIQAMIRGISLGDEKILFCGKEGGMVELRVSLSPLGDREFLPTGVVIIGRDLSEHDAPEMPAQG</sequence>
<dbReference type="InterPro" id="IPR035965">
    <property type="entry name" value="PAS-like_dom_sf"/>
</dbReference>
<evidence type="ECO:0000259" key="2">
    <source>
        <dbReference type="PROSITE" id="PS50112"/>
    </source>
</evidence>
<reference evidence="3 4" key="1">
    <citation type="journal article" date="2020" name="Nature">
        <title>Bacterial chemolithoautotrophy via manganese oxidation.</title>
        <authorList>
            <person name="Yu H."/>
            <person name="Leadbetter J.R."/>
        </authorList>
    </citation>
    <scope>NUCLEOTIDE SEQUENCE [LARGE SCALE GENOMIC DNA]</scope>
    <source>
        <strain evidence="3 4">Mn-1</strain>
    </source>
</reference>
<evidence type="ECO:0000313" key="3">
    <source>
        <dbReference type="EMBL" id="NKE71979.1"/>
    </source>
</evidence>
<dbReference type="InterPro" id="IPR000014">
    <property type="entry name" value="PAS"/>
</dbReference>
<keyword evidence="1" id="KW-0812">Transmembrane</keyword>
<dbReference type="Gene3D" id="3.30.450.20">
    <property type="entry name" value="PAS domain"/>
    <property type="match status" value="1"/>
</dbReference>
<dbReference type="SUPFAM" id="SSF55785">
    <property type="entry name" value="PYP-like sensor domain (PAS domain)"/>
    <property type="match status" value="1"/>
</dbReference>
<evidence type="ECO:0000313" key="4">
    <source>
        <dbReference type="Proteomes" id="UP000534783"/>
    </source>
</evidence>
<keyword evidence="1" id="KW-0472">Membrane</keyword>
<proteinExistence type="predicted"/>
<gene>
    <name evidence="3" type="ORF">MNODULE_14620</name>
</gene>
<keyword evidence="1" id="KW-1133">Transmembrane helix</keyword>
<feature type="transmembrane region" description="Helical" evidence="1">
    <location>
        <begin position="74"/>
        <end position="95"/>
    </location>
</feature>
<name>A0A7X6IC11_9BACT</name>
<feature type="domain" description="PAS" evidence="2">
    <location>
        <begin position="242"/>
        <end position="281"/>
    </location>
</feature>
<dbReference type="AlphaFoldDB" id="A0A7X6IC11"/>
<dbReference type="Proteomes" id="UP000534783">
    <property type="component" value="Unassembled WGS sequence"/>
</dbReference>
<feature type="transmembrane region" description="Helical" evidence="1">
    <location>
        <begin position="47"/>
        <end position="68"/>
    </location>
</feature>
<feature type="transmembrane region" description="Helical" evidence="1">
    <location>
        <begin position="107"/>
        <end position="125"/>
    </location>
</feature>
<dbReference type="EMBL" id="VTOW01000003">
    <property type="protein sequence ID" value="NKE71979.1"/>
    <property type="molecule type" value="Genomic_DNA"/>
</dbReference>